<dbReference type="RefSeq" id="WP_178978099.1">
    <property type="nucleotide sequence ID" value="NZ_JABXYR010000001.1"/>
</dbReference>
<evidence type="ECO:0000259" key="6">
    <source>
        <dbReference type="SMART" id="SM00470"/>
    </source>
</evidence>
<keyword evidence="8" id="KW-1185">Reference proteome</keyword>
<dbReference type="InterPro" id="IPR041468">
    <property type="entry name" value="HTH_ParB/Spo0J"/>
</dbReference>
<dbReference type="GO" id="GO:0009295">
    <property type="term" value="C:nucleoid"/>
    <property type="evidence" value="ECO:0007669"/>
    <property type="project" value="UniProtKB-SubCell"/>
</dbReference>
<dbReference type="GO" id="GO:0005694">
    <property type="term" value="C:chromosome"/>
    <property type="evidence" value="ECO:0007669"/>
    <property type="project" value="TreeGrafter"/>
</dbReference>
<dbReference type="Gene3D" id="1.10.10.2830">
    <property type="match status" value="1"/>
</dbReference>
<dbReference type="SUPFAM" id="SSF109709">
    <property type="entry name" value="KorB DNA-binding domain-like"/>
    <property type="match status" value="1"/>
</dbReference>
<dbReference type="Pfam" id="PF23552">
    <property type="entry name" value="ParB_C"/>
    <property type="match status" value="1"/>
</dbReference>
<protein>
    <submittedName>
        <fullName evidence="7">ParB/RepB/Spo0J family partition protein</fullName>
    </submittedName>
</protein>
<dbReference type="Pfam" id="PF02195">
    <property type="entry name" value="ParB_N"/>
    <property type="match status" value="1"/>
</dbReference>
<dbReference type="SMART" id="SM00470">
    <property type="entry name" value="ParB"/>
    <property type="match status" value="1"/>
</dbReference>
<comment type="subcellular location">
    <subcellularLocation>
        <location evidence="1">Cytoplasm</location>
        <location evidence="1">Nucleoid</location>
    </subcellularLocation>
</comment>
<reference evidence="7 8" key="1">
    <citation type="submission" date="2020-06" db="EMBL/GenBank/DDBJ databases">
        <title>Mogibacterium timidum strain W9173 genomic sequence.</title>
        <authorList>
            <person name="Wade W.G."/>
            <person name="Johnston C.D."/>
            <person name="Chen T."/>
            <person name="Dewhirst F.E."/>
        </authorList>
    </citation>
    <scope>NUCLEOTIDE SEQUENCE [LARGE SCALE GENOMIC DNA]</scope>
    <source>
        <strain evidence="7 8">W9173</strain>
    </source>
</reference>
<dbReference type="InterPro" id="IPR050336">
    <property type="entry name" value="Chromosome_partition/occlusion"/>
</dbReference>
<evidence type="ECO:0000256" key="2">
    <source>
        <dbReference type="ARBA" id="ARBA00006295"/>
    </source>
</evidence>
<dbReference type="FunFam" id="1.10.10.2830:FF:000001">
    <property type="entry name" value="Chromosome partitioning protein ParB"/>
    <property type="match status" value="1"/>
</dbReference>
<feature type="domain" description="ParB-like N-terminal" evidence="6">
    <location>
        <begin position="130"/>
        <end position="219"/>
    </location>
</feature>
<dbReference type="InterPro" id="IPR057240">
    <property type="entry name" value="ParB_dimer_C"/>
</dbReference>
<dbReference type="SUPFAM" id="SSF110849">
    <property type="entry name" value="ParB/Sulfiredoxin"/>
    <property type="match status" value="1"/>
</dbReference>
<dbReference type="InterPro" id="IPR003115">
    <property type="entry name" value="ParB_N"/>
</dbReference>
<evidence type="ECO:0000256" key="3">
    <source>
        <dbReference type="ARBA" id="ARBA00022829"/>
    </source>
</evidence>
<evidence type="ECO:0000313" key="8">
    <source>
        <dbReference type="Proteomes" id="UP000526307"/>
    </source>
</evidence>
<comment type="caution">
    <text evidence="7">The sequence shown here is derived from an EMBL/GenBank/DDBJ whole genome shotgun (WGS) entry which is preliminary data.</text>
</comment>
<dbReference type="CDD" id="cd16393">
    <property type="entry name" value="SPO0J_N"/>
    <property type="match status" value="1"/>
</dbReference>
<evidence type="ECO:0000256" key="1">
    <source>
        <dbReference type="ARBA" id="ARBA00004453"/>
    </source>
</evidence>
<keyword evidence="3" id="KW-0159">Chromosome partition</keyword>
<gene>
    <name evidence="7" type="ORF">HW270_01125</name>
</gene>
<dbReference type="PANTHER" id="PTHR33375:SF1">
    <property type="entry name" value="CHROMOSOME-PARTITIONING PROTEIN PARB-RELATED"/>
    <property type="match status" value="1"/>
</dbReference>
<dbReference type="GO" id="GO:0003677">
    <property type="term" value="F:DNA binding"/>
    <property type="evidence" value="ECO:0007669"/>
    <property type="project" value="UniProtKB-KW"/>
</dbReference>
<dbReference type="PANTHER" id="PTHR33375">
    <property type="entry name" value="CHROMOSOME-PARTITIONING PROTEIN PARB-RELATED"/>
    <property type="match status" value="1"/>
</dbReference>
<evidence type="ECO:0000313" key="7">
    <source>
        <dbReference type="EMBL" id="NWO22694.1"/>
    </source>
</evidence>
<name>A0A7Y8VQB0_9FIRM</name>
<evidence type="ECO:0000256" key="5">
    <source>
        <dbReference type="SAM" id="MobiDB-lite"/>
    </source>
</evidence>
<dbReference type="NCBIfam" id="TIGR00180">
    <property type="entry name" value="parB_part"/>
    <property type="match status" value="1"/>
</dbReference>
<dbReference type="FunFam" id="3.90.1530.30:FF:000001">
    <property type="entry name" value="Chromosome partitioning protein ParB"/>
    <property type="match status" value="1"/>
</dbReference>
<proteinExistence type="inferred from homology"/>
<dbReference type="Gene3D" id="3.90.1530.30">
    <property type="match status" value="1"/>
</dbReference>
<feature type="region of interest" description="Disordered" evidence="5">
    <location>
        <begin position="73"/>
        <end position="98"/>
    </location>
</feature>
<sequence>MAKRKGGLGRGLDALFADAAPLFEEDLEEEGADIDDIKLMEAIDDVTGDRGRSRLGHEAGKIAVSEAAVSNISDKVSEKNKNKTPASYGGNDLKGSDRARTGIKSKATDINGNIINLEDLKSDDYEDRVLYLDINDIKPNKDQPRKTFNEDRLKELANSIKENGVIQPLIVRATVNGYELVAGERRWRAARIAELKKVPCIIRNFDEKQNMIVAIIENMQRENLDAIEEAQGLNEMIKRFEFTQEQVSNALGKSRAYIANSLRLLKLPEKIQDMIVSGKISAAHGRTIITIKDEKKQLEVCDKIVRSGLSVRATERLAEKVKDDARPERKKRRKPINSEIIAVEDELRKLFGTKVNISGKASTGKIEIEYYSLDELNRLIDMLRGIE</sequence>
<dbReference type="InterPro" id="IPR036086">
    <property type="entry name" value="ParB/Sulfiredoxin_sf"/>
</dbReference>
<dbReference type="EMBL" id="JABXYR010000001">
    <property type="protein sequence ID" value="NWO22694.1"/>
    <property type="molecule type" value="Genomic_DNA"/>
</dbReference>
<dbReference type="InterPro" id="IPR004437">
    <property type="entry name" value="ParB/RepB/Spo0J"/>
</dbReference>
<dbReference type="Proteomes" id="UP000526307">
    <property type="component" value="Unassembled WGS sequence"/>
</dbReference>
<dbReference type="GO" id="GO:0045881">
    <property type="term" value="P:positive regulation of sporulation resulting in formation of a cellular spore"/>
    <property type="evidence" value="ECO:0007669"/>
    <property type="project" value="TreeGrafter"/>
</dbReference>
<evidence type="ECO:0000256" key="4">
    <source>
        <dbReference type="ARBA" id="ARBA00023125"/>
    </source>
</evidence>
<comment type="similarity">
    <text evidence="2">Belongs to the ParB family.</text>
</comment>
<dbReference type="Pfam" id="PF17762">
    <property type="entry name" value="HTH_ParB"/>
    <property type="match status" value="1"/>
</dbReference>
<accession>A0A7Y8VQB0</accession>
<dbReference type="AlphaFoldDB" id="A0A7Y8VQB0"/>
<keyword evidence="4" id="KW-0238">DNA-binding</keyword>
<organism evidence="7 8">
    <name type="scientific">Mogibacterium timidum</name>
    <dbReference type="NCBI Taxonomy" id="35519"/>
    <lineage>
        <taxon>Bacteria</taxon>
        <taxon>Bacillati</taxon>
        <taxon>Bacillota</taxon>
        <taxon>Clostridia</taxon>
        <taxon>Peptostreptococcales</taxon>
        <taxon>Anaerovoracaceae</taxon>
        <taxon>Mogibacterium</taxon>
    </lineage>
</organism>
<dbReference type="GO" id="GO:0007059">
    <property type="term" value="P:chromosome segregation"/>
    <property type="evidence" value="ECO:0007669"/>
    <property type="project" value="UniProtKB-KW"/>
</dbReference>